<sequence>MGNETDRYILKITARTTVRTKTKTSDHNDTRDEKEFPSWRLPPPMVITYLAEYLKNYKQAIADLNGYLNTVASLYKFIAFICKKVVGLTPAGTKPLPFVGTKPMMLPPPALPEVDPKIGVAQTKTEIVEPKTFNVANETRKTRKTRNRKKRRYQKERKTPKEQEANNRKDDICDDRGLFVGCILIMIMQVQFIIHVHLDVKVENN</sequence>
<keyword evidence="2" id="KW-0812">Transmembrane</keyword>
<dbReference type="Proteomes" id="UP000242715">
    <property type="component" value="Unassembled WGS sequence"/>
</dbReference>
<feature type="compositionally biased region" description="Basic residues" evidence="1">
    <location>
        <begin position="141"/>
        <end position="155"/>
    </location>
</feature>
<keyword evidence="4" id="KW-1185">Reference proteome</keyword>
<evidence type="ECO:0000256" key="1">
    <source>
        <dbReference type="SAM" id="MobiDB-lite"/>
    </source>
</evidence>
<evidence type="ECO:0000256" key="2">
    <source>
        <dbReference type="SAM" id="Phobius"/>
    </source>
</evidence>
<dbReference type="EMBL" id="DF973369">
    <property type="protein sequence ID" value="GAU28209.1"/>
    <property type="molecule type" value="Genomic_DNA"/>
</dbReference>
<evidence type="ECO:0000313" key="4">
    <source>
        <dbReference type="Proteomes" id="UP000242715"/>
    </source>
</evidence>
<reference evidence="4" key="1">
    <citation type="journal article" date="2017" name="Front. Plant Sci.">
        <title>Climate Clever Clovers: New Paradigm to Reduce the Environmental Footprint of Ruminants by Breeding Low Methanogenic Forages Utilizing Haplotype Variation.</title>
        <authorList>
            <person name="Kaur P."/>
            <person name="Appels R."/>
            <person name="Bayer P.E."/>
            <person name="Keeble-Gagnere G."/>
            <person name="Wang J."/>
            <person name="Hirakawa H."/>
            <person name="Shirasawa K."/>
            <person name="Vercoe P."/>
            <person name="Stefanova K."/>
            <person name="Durmic Z."/>
            <person name="Nichols P."/>
            <person name="Revell C."/>
            <person name="Isobe S.N."/>
            <person name="Edwards D."/>
            <person name="Erskine W."/>
        </authorList>
    </citation>
    <scope>NUCLEOTIDE SEQUENCE [LARGE SCALE GENOMIC DNA]</scope>
    <source>
        <strain evidence="4">cv. Daliak</strain>
    </source>
</reference>
<proteinExistence type="predicted"/>
<evidence type="ECO:0000313" key="3">
    <source>
        <dbReference type="EMBL" id="GAU28209.1"/>
    </source>
</evidence>
<keyword evidence="2" id="KW-1133">Transmembrane helix</keyword>
<feature type="region of interest" description="Disordered" evidence="1">
    <location>
        <begin position="138"/>
        <end position="168"/>
    </location>
</feature>
<accession>A0A2Z6N959</accession>
<feature type="compositionally biased region" description="Basic and acidic residues" evidence="1">
    <location>
        <begin position="156"/>
        <end position="168"/>
    </location>
</feature>
<feature type="transmembrane region" description="Helical" evidence="2">
    <location>
        <begin position="178"/>
        <end position="198"/>
    </location>
</feature>
<protein>
    <submittedName>
        <fullName evidence="3">Uncharacterized protein</fullName>
    </submittedName>
</protein>
<gene>
    <name evidence="3" type="ORF">TSUD_313680</name>
</gene>
<organism evidence="3 4">
    <name type="scientific">Trifolium subterraneum</name>
    <name type="common">Subterranean clover</name>
    <dbReference type="NCBI Taxonomy" id="3900"/>
    <lineage>
        <taxon>Eukaryota</taxon>
        <taxon>Viridiplantae</taxon>
        <taxon>Streptophyta</taxon>
        <taxon>Embryophyta</taxon>
        <taxon>Tracheophyta</taxon>
        <taxon>Spermatophyta</taxon>
        <taxon>Magnoliopsida</taxon>
        <taxon>eudicotyledons</taxon>
        <taxon>Gunneridae</taxon>
        <taxon>Pentapetalae</taxon>
        <taxon>rosids</taxon>
        <taxon>fabids</taxon>
        <taxon>Fabales</taxon>
        <taxon>Fabaceae</taxon>
        <taxon>Papilionoideae</taxon>
        <taxon>50 kb inversion clade</taxon>
        <taxon>NPAAA clade</taxon>
        <taxon>Hologalegina</taxon>
        <taxon>IRL clade</taxon>
        <taxon>Trifolieae</taxon>
        <taxon>Trifolium</taxon>
    </lineage>
</organism>
<name>A0A2Z6N959_TRISU</name>
<dbReference type="AlphaFoldDB" id="A0A2Z6N959"/>
<keyword evidence="2" id="KW-0472">Membrane</keyword>